<proteinExistence type="inferred from homology"/>
<dbReference type="Proteomes" id="UP001152836">
    <property type="component" value="Unassembled WGS sequence"/>
</dbReference>
<organism evidence="12 13">
    <name type="scientific">Phodopus roborovskii</name>
    <name type="common">Roborovski's desert hamster</name>
    <name type="synonym">Cricetulus roborovskii</name>
    <dbReference type="NCBI Taxonomy" id="109678"/>
    <lineage>
        <taxon>Eukaryota</taxon>
        <taxon>Metazoa</taxon>
        <taxon>Chordata</taxon>
        <taxon>Craniata</taxon>
        <taxon>Vertebrata</taxon>
        <taxon>Euteleostomi</taxon>
        <taxon>Mammalia</taxon>
        <taxon>Eutheria</taxon>
        <taxon>Euarchontoglires</taxon>
        <taxon>Glires</taxon>
        <taxon>Rodentia</taxon>
        <taxon>Myomorpha</taxon>
        <taxon>Muroidea</taxon>
        <taxon>Cricetidae</taxon>
        <taxon>Cricetinae</taxon>
        <taxon>Phodopus</taxon>
    </lineage>
</organism>
<dbReference type="GO" id="GO:0042110">
    <property type="term" value="P:T cell activation"/>
    <property type="evidence" value="ECO:0007669"/>
    <property type="project" value="UniProtKB-ARBA"/>
</dbReference>
<feature type="transmembrane region" description="Helical" evidence="10">
    <location>
        <begin position="273"/>
        <end position="296"/>
    </location>
</feature>
<dbReference type="GO" id="GO:0005102">
    <property type="term" value="F:signaling receptor binding"/>
    <property type="evidence" value="ECO:0007669"/>
    <property type="project" value="TreeGrafter"/>
</dbReference>
<evidence type="ECO:0000256" key="10">
    <source>
        <dbReference type="SAM" id="Phobius"/>
    </source>
</evidence>
<protein>
    <submittedName>
        <fullName evidence="12">Skint1 protein</fullName>
    </submittedName>
</protein>
<feature type="domain" description="Ig-like" evidence="11">
    <location>
        <begin position="34"/>
        <end position="133"/>
    </location>
</feature>
<keyword evidence="13" id="KW-1185">Reference proteome</keyword>
<accession>A0AAU9ZDE7</accession>
<evidence type="ECO:0000256" key="6">
    <source>
        <dbReference type="ARBA" id="ARBA00023157"/>
    </source>
</evidence>
<evidence type="ECO:0000256" key="7">
    <source>
        <dbReference type="ARBA" id="ARBA00023180"/>
    </source>
</evidence>
<keyword evidence="2 10" id="KW-0812">Transmembrane</keyword>
<dbReference type="InterPro" id="IPR013783">
    <property type="entry name" value="Ig-like_fold"/>
</dbReference>
<feature type="transmembrane region" description="Helical" evidence="10">
    <location>
        <begin position="240"/>
        <end position="261"/>
    </location>
</feature>
<keyword evidence="4 10" id="KW-1133">Transmembrane helix</keyword>
<dbReference type="FunFam" id="2.60.40.10:FF:000142">
    <property type="entry name" value="V-set domain-containing T-cell activation inhibitor 1"/>
    <property type="match status" value="1"/>
</dbReference>
<evidence type="ECO:0000313" key="13">
    <source>
        <dbReference type="Proteomes" id="UP001152836"/>
    </source>
</evidence>
<dbReference type="InterPro" id="IPR007110">
    <property type="entry name" value="Ig-like_dom"/>
</dbReference>
<dbReference type="PROSITE" id="PS50835">
    <property type="entry name" value="IG_LIKE"/>
    <property type="match status" value="1"/>
</dbReference>
<dbReference type="SMART" id="SM00409">
    <property type="entry name" value="IG"/>
    <property type="match status" value="1"/>
</dbReference>
<dbReference type="SMART" id="SM00406">
    <property type="entry name" value="IGv"/>
    <property type="match status" value="1"/>
</dbReference>
<dbReference type="InterPro" id="IPR036179">
    <property type="entry name" value="Ig-like_dom_sf"/>
</dbReference>
<evidence type="ECO:0000256" key="4">
    <source>
        <dbReference type="ARBA" id="ARBA00022989"/>
    </source>
</evidence>
<gene>
    <name evidence="12" type="primary">Skint1</name>
    <name evidence="12" type="ORF">PHOROB_LOCUS7943</name>
</gene>
<dbReference type="PANTHER" id="PTHR24100">
    <property type="entry name" value="BUTYROPHILIN"/>
    <property type="match status" value="1"/>
</dbReference>
<evidence type="ECO:0000259" key="11">
    <source>
        <dbReference type="PROSITE" id="PS50835"/>
    </source>
</evidence>
<keyword evidence="3" id="KW-0732">Signal</keyword>
<comment type="similarity">
    <text evidence="9">Belongs to the SKINT family.</text>
</comment>
<sequence length="380" mass="43565">MIITHCLYSLTLEVNYSFKFTVTGLEGPVLAPLGENLELSCQVSPSQHAQHMEIRWFRYHYTQPVYLYRDGKDMYGETISQYVERTELLKDDIGEGRVTLRIFNVTIDDDGPFHCVFKHRNFYEEHVTEVRVTAVGLQVQIHVHPPNTKGLIVECNSGGWFPQPLMEWKDSRGEVIPAASKSHSQDEGKLFNVKMILLINDSFSQRVICCLQNPLTGQKQRTSISISDEFFSWNRKWKMILSMILFVMLFSILVSSCQTHIRNQSGFCTWTSSFSISISIMILSVLIVIGVLVWLYKKERVPISDAHFELDTLWLEDISVILCALMVSATMLISYVYFKLKGFLLKLLMWIWASHNGDICQAPAVLSKSQQLRCTNASVI</sequence>
<dbReference type="Pfam" id="PF22705">
    <property type="entry name" value="C2-set_3"/>
    <property type="match status" value="1"/>
</dbReference>
<dbReference type="GO" id="GO:0050852">
    <property type="term" value="P:T cell receptor signaling pathway"/>
    <property type="evidence" value="ECO:0007669"/>
    <property type="project" value="TreeGrafter"/>
</dbReference>
<keyword evidence="7" id="KW-0325">Glycoprotein</keyword>
<comment type="subcellular location">
    <subcellularLocation>
        <location evidence="1">Membrane</location>
        <topology evidence="1">Multi-pass membrane protein</topology>
    </subcellularLocation>
</comment>
<feature type="transmembrane region" description="Helical" evidence="10">
    <location>
        <begin position="317"/>
        <end position="338"/>
    </location>
</feature>
<dbReference type="AlphaFoldDB" id="A0AAU9ZDE7"/>
<dbReference type="GO" id="GO:0001817">
    <property type="term" value="P:regulation of cytokine production"/>
    <property type="evidence" value="ECO:0007669"/>
    <property type="project" value="TreeGrafter"/>
</dbReference>
<dbReference type="PANTHER" id="PTHR24100:SF129">
    <property type="entry name" value="SELECTION AND UPKEEP OF INTRAEPITHELIAL T-CELLS PROTEIN 1"/>
    <property type="match status" value="1"/>
</dbReference>
<dbReference type="SUPFAM" id="SSF48726">
    <property type="entry name" value="Immunoglobulin"/>
    <property type="match status" value="2"/>
</dbReference>
<comment type="caution">
    <text evidence="12">The sequence shown here is derived from an EMBL/GenBank/DDBJ whole genome shotgun (WGS) entry which is preliminary data.</text>
</comment>
<dbReference type="InterPro" id="IPR003599">
    <property type="entry name" value="Ig_sub"/>
</dbReference>
<evidence type="ECO:0000256" key="3">
    <source>
        <dbReference type="ARBA" id="ARBA00022729"/>
    </source>
</evidence>
<dbReference type="InterPro" id="IPR050504">
    <property type="entry name" value="IgSF_BTN/MOG"/>
</dbReference>
<evidence type="ECO:0000256" key="9">
    <source>
        <dbReference type="ARBA" id="ARBA00038221"/>
    </source>
</evidence>
<dbReference type="EMBL" id="CALSGD010001432">
    <property type="protein sequence ID" value="CAH6790671.1"/>
    <property type="molecule type" value="Genomic_DNA"/>
</dbReference>
<dbReference type="Gene3D" id="2.60.40.10">
    <property type="entry name" value="Immunoglobulins"/>
    <property type="match status" value="2"/>
</dbReference>
<keyword evidence="5 10" id="KW-0472">Membrane</keyword>
<evidence type="ECO:0000256" key="2">
    <source>
        <dbReference type="ARBA" id="ARBA00022692"/>
    </source>
</evidence>
<dbReference type="Pfam" id="PF07686">
    <property type="entry name" value="V-set"/>
    <property type="match status" value="1"/>
</dbReference>
<reference evidence="12" key="1">
    <citation type="submission" date="2022-06" db="EMBL/GenBank/DDBJ databases">
        <authorList>
            <person name="Andreotti S."/>
            <person name="Wyler E."/>
        </authorList>
    </citation>
    <scope>NUCLEOTIDE SEQUENCE</scope>
</reference>
<keyword evidence="8" id="KW-0393">Immunoglobulin domain</keyword>
<dbReference type="GO" id="GO:0009897">
    <property type="term" value="C:external side of plasma membrane"/>
    <property type="evidence" value="ECO:0007669"/>
    <property type="project" value="TreeGrafter"/>
</dbReference>
<evidence type="ECO:0000256" key="8">
    <source>
        <dbReference type="ARBA" id="ARBA00023319"/>
    </source>
</evidence>
<dbReference type="GO" id="GO:0050863">
    <property type="term" value="P:regulation of T cell activation"/>
    <property type="evidence" value="ECO:0007669"/>
    <property type="project" value="UniProtKB-ARBA"/>
</dbReference>
<evidence type="ECO:0000256" key="1">
    <source>
        <dbReference type="ARBA" id="ARBA00004141"/>
    </source>
</evidence>
<evidence type="ECO:0000256" key="5">
    <source>
        <dbReference type="ARBA" id="ARBA00023136"/>
    </source>
</evidence>
<keyword evidence="6" id="KW-1015">Disulfide bond</keyword>
<name>A0AAU9ZDE7_PHORO</name>
<dbReference type="InterPro" id="IPR053896">
    <property type="entry name" value="BTN3A2-like_Ig-C"/>
</dbReference>
<dbReference type="FunFam" id="2.60.40.10:FF:000088">
    <property type="entry name" value="Butyrophilin subfamily 1 member A1"/>
    <property type="match status" value="1"/>
</dbReference>
<dbReference type="InterPro" id="IPR013106">
    <property type="entry name" value="Ig_V-set"/>
</dbReference>
<dbReference type="GO" id="GO:1903037">
    <property type="term" value="P:regulation of leukocyte cell-cell adhesion"/>
    <property type="evidence" value="ECO:0007669"/>
    <property type="project" value="UniProtKB-ARBA"/>
</dbReference>
<evidence type="ECO:0000313" key="12">
    <source>
        <dbReference type="EMBL" id="CAH6790671.1"/>
    </source>
</evidence>